<evidence type="ECO:0000313" key="3">
    <source>
        <dbReference type="Proteomes" id="UP000886885"/>
    </source>
</evidence>
<dbReference type="Pfam" id="PF05514">
    <property type="entry name" value="HR_lesion"/>
    <property type="match status" value="2"/>
</dbReference>
<accession>A0A8X8ARS1</accession>
<proteinExistence type="predicted"/>
<keyword evidence="1" id="KW-0812">Transmembrane</keyword>
<evidence type="ECO:0000256" key="1">
    <source>
        <dbReference type="SAM" id="Phobius"/>
    </source>
</evidence>
<dbReference type="InterPro" id="IPR008637">
    <property type="entry name" value="HR_lesion"/>
</dbReference>
<dbReference type="AlphaFoldDB" id="A0A8X8ARS1"/>
<name>A0A8X8ARS1_POPTO</name>
<keyword evidence="1" id="KW-0472">Membrane</keyword>
<evidence type="ECO:0000313" key="2">
    <source>
        <dbReference type="EMBL" id="KAG6785815.1"/>
    </source>
</evidence>
<sequence length="264" mass="29793">MSRKRRFSNYIAAARVIRIELGEQQGQTWKANGSSADYSGFLKRRFNELWVAGGPAANALKPKFGLFASREQSHAGIQVPEIEVRISAIEKFERDCRLIRKIKPKLRYMYAKIKHLSTAVIFLEGICGILFIFGSSNGAYLLVGARNSMKNSLPRRQHKLKIPKTITELLALSNRSSGIHYRPTYHGQISSGTLGDYHSLWSPISWSCIPLVPFQREICCKKLDILAMYTFKRKQNERGGICTGTRGLTRPTILKEEVSLSKAS</sequence>
<comment type="caution">
    <text evidence="2">The sequence shown here is derived from an EMBL/GenBank/DDBJ whole genome shotgun (WGS) entry which is preliminary data.</text>
</comment>
<organism evidence="2 3">
    <name type="scientific">Populus tomentosa</name>
    <name type="common">Chinese white poplar</name>
    <dbReference type="NCBI Taxonomy" id="118781"/>
    <lineage>
        <taxon>Eukaryota</taxon>
        <taxon>Viridiplantae</taxon>
        <taxon>Streptophyta</taxon>
        <taxon>Embryophyta</taxon>
        <taxon>Tracheophyta</taxon>
        <taxon>Spermatophyta</taxon>
        <taxon>Magnoliopsida</taxon>
        <taxon>eudicotyledons</taxon>
        <taxon>Gunneridae</taxon>
        <taxon>Pentapetalae</taxon>
        <taxon>rosids</taxon>
        <taxon>fabids</taxon>
        <taxon>Malpighiales</taxon>
        <taxon>Salicaceae</taxon>
        <taxon>Saliceae</taxon>
        <taxon>Populus</taxon>
    </lineage>
</organism>
<gene>
    <name evidence="2" type="ORF">POTOM_007399</name>
</gene>
<dbReference type="Proteomes" id="UP000886885">
    <property type="component" value="Chromosome 2A"/>
</dbReference>
<dbReference type="OrthoDB" id="529675at2759"/>
<dbReference type="EMBL" id="JAAWWB010000003">
    <property type="protein sequence ID" value="KAG6785815.1"/>
    <property type="molecule type" value="Genomic_DNA"/>
</dbReference>
<keyword evidence="3" id="KW-1185">Reference proteome</keyword>
<dbReference type="PANTHER" id="PTHR31474:SF9">
    <property type="entry name" value="HR-LIKE LESION-INDUCING PROTEIN-LIKE PROTEIN"/>
    <property type="match status" value="1"/>
</dbReference>
<protein>
    <submittedName>
        <fullName evidence="2">Uncharacterized protein</fullName>
    </submittedName>
</protein>
<feature type="transmembrane region" description="Helical" evidence="1">
    <location>
        <begin position="116"/>
        <end position="143"/>
    </location>
</feature>
<keyword evidence="1" id="KW-1133">Transmembrane helix</keyword>
<reference evidence="2" key="1">
    <citation type="journal article" date="2020" name="bioRxiv">
        <title>Hybrid origin of Populus tomentosa Carr. identified through genome sequencing and phylogenomic analysis.</title>
        <authorList>
            <person name="An X."/>
            <person name="Gao K."/>
            <person name="Chen Z."/>
            <person name="Li J."/>
            <person name="Yang X."/>
            <person name="Yang X."/>
            <person name="Zhou J."/>
            <person name="Guo T."/>
            <person name="Zhao T."/>
            <person name="Huang S."/>
            <person name="Miao D."/>
            <person name="Khan W.U."/>
            <person name="Rao P."/>
            <person name="Ye M."/>
            <person name="Lei B."/>
            <person name="Liao W."/>
            <person name="Wang J."/>
            <person name="Ji L."/>
            <person name="Li Y."/>
            <person name="Guo B."/>
            <person name="Mustafa N.S."/>
            <person name="Li S."/>
            <person name="Yun Q."/>
            <person name="Keller S.R."/>
            <person name="Mao J."/>
            <person name="Zhang R."/>
            <person name="Strauss S.H."/>
        </authorList>
    </citation>
    <scope>NUCLEOTIDE SEQUENCE</scope>
    <source>
        <strain evidence="2">GM15</strain>
        <tissue evidence="2">Leaf</tissue>
    </source>
</reference>
<dbReference type="PANTHER" id="PTHR31474">
    <property type="entry name" value="HR-LIKE LESION-INDUCER"/>
    <property type="match status" value="1"/>
</dbReference>